<dbReference type="Pfam" id="PF12864">
    <property type="entry name" value="DUF3822"/>
    <property type="match status" value="1"/>
</dbReference>
<keyword evidence="2" id="KW-1185">Reference proteome</keyword>
<protein>
    <submittedName>
        <fullName evidence="1">DUF3822 family protein</fullName>
    </submittedName>
</protein>
<dbReference type="EMBL" id="BAABEY010000031">
    <property type="protein sequence ID" value="GAA4444229.1"/>
    <property type="molecule type" value="Genomic_DNA"/>
</dbReference>
<dbReference type="InterPro" id="IPR024213">
    <property type="entry name" value="DUF3822"/>
</dbReference>
<reference evidence="2" key="1">
    <citation type="journal article" date="2019" name="Int. J. Syst. Evol. Microbiol.">
        <title>The Global Catalogue of Microorganisms (GCM) 10K type strain sequencing project: providing services to taxonomists for standard genome sequencing and annotation.</title>
        <authorList>
            <consortium name="The Broad Institute Genomics Platform"/>
            <consortium name="The Broad Institute Genome Sequencing Center for Infectious Disease"/>
            <person name="Wu L."/>
            <person name="Ma J."/>
        </authorList>
    </citation>
    <scope>NUCLEOTIDE SEQUENCE [LARGE SCALE GENOMIC DNA]</scope>
    <source>
        <strain evidence="2">JCM 31920</strain>
    </source>
</reference>
<gene>
    <name evidence="1" type="ORF">GCM10023091_34050</name>
</gene>
<evidence type="ECO:0000313" key="1">
    <source>
        <dbReference type="EMBL" id="GAA4444229.1"/>
    </source>
</evidence>
<dbReference type="CDD" id="cd24013">
    <property type="entry name" value="ASKHA_ATPase_BT3980-like"/>
    <property type="match status" value="1"/>
</dbReference>
<organism evidence="1 2">
    <name type="scientific">Ravibacter arvi</name>
    <dbReference type="NCBI Taxonomy" id="2051041"/>
    <lineage>
        <taxon>Bacteria</taxon>
        <taxon>Pseudomonadati</taxon>
        <taxon>Bacteroidota</taxon>
        <taxon>Cytophagia</taxon>
        <taxon>Cytophagales</taxon>
        <taxon>Spirosomataceae</taxon>
        <taxon>Ravibacter</taxon>
    </lineage>
</organism>
<sequence>MDGHSKTIDLSNTNLKSGTKWVRTALVSRGGLTQALAYHSYLHIEISEFRLRFFVAQAGECVWLEDYASDMFLTPHQVLENLKLLVFDHPVLALTGWKAIHITVSTDGFTLIPDSLFRKEYAARYLQLTQGHPVLATNKALHEHLPALGMYSVFQMPAEWWNFFQDHFALQPLFFSHICTPLLLGALRKTDASKDTQVFLQFQEGFFIALVLEKKKLQFCNRFRFHNPEEATFFVLSFLNELNYLPEGVELCLSGETTPFSGVFGELARFLPHIFFAKKPRQLAYPDEFEDLADHRYFALLNCYELSGLRGEG</sequence>
<name>A0ABP8M6H5_9BACT</name>
<evidence type="ECO:0000313" key="2">
    <source>
        <dbReference type="Proteomes" id="UP001501508"/>
    </source>
</evidence>
<comment type="caution">
    <text evidence="1">The sequence shown here is derived from an EMBL/GenBank/DDBJ whole genome shotgun (WGS) entry which is preliminary data.</text>
</comment>
<dbReference type="Gene3D" id="3.30.420.260">
    <property type="match status" value="1"/>
</dbReference>
<dbReference type="Proteomes" id="UP001501508">
    <property type="component" value="Unassembled WGS sequence"/>
</dbReference>
<dbReference type="Gene3D" id="3.30.420.250">
    <property type="match status" value="1"/>
</dbReference>
<proteinExistence type="predicted"/>
<accession>A0ABP8M6H5</accession>